<dbReference type="AlphaFoldDB" id="A0A2R6PAG0"/>
<evidence type="ECO:0000256" key="1">
    <source>
        <dbReference type="ARBA" id="ARBA00022729"/>
    </source>
</evidence>
<evidence type="ECO:0000256" key="2">
    <source>
        <dbReference type="ARBA" id="ARBA00023157"/>
    </source>
</evidence>
<dbReference type="EMBL" id="NKQK01000027">
    <property type="protein sequence ID" value="PSR87971.1"/>
    <property type="molecule type" value="Genomic_DNA"/>
</dbReference>
<dbReference type="SUPFAM" id="SSF101148">
    <property type="entry name" value="Plant invertase/pectin methylesterase inhibitor"/>
    <property type="match status" value="1"/>
</dbReference>
<keyword evidence="1 4" id="KW-0732">Signal</keyword>
<dbReference type="OrthoDB" id="764172at2759"/>
<protein>
    <submittedName>
        <fullName evidence="6">Pectinesterase</fullName>
    </submittedName>
</protein>
<gene>
    <name evidence="6" type="ORF">CEY00_Acc31001</name>
</gene>
<dbReference type="GO" id="GO:0046910">
    <property type="term" value="F:pectinesterase inhibitor activity"/>
    <property type="evidence" value="ECO:0007669"/>
    <property type="project" value="InterPro"/>
</dbReference>
<dbReference type="PANTHER" id="PTHR36710:SF4">
    <property type="entry name" value="PLANT INVERTASE_PECTIN METHYLESTERASE INHIBITOR SUPERFAMILY PROTEIN"/>
    <property type="match status" value="1"/>
</dbReference>
<dbReference type="STRING" id="1590841.A0A2R6PAG0"/>
<name>A0A2R6PAG0_ACTCC</name>
<reference evidence="6 7" key="1">
    <citation type="submission" date="2017-07" db="EMBL/GenBank/DDBJ databases">
        <title>An improved, manually edited Actinidia chinensis var. chinensis (kiwifruit) genome highlights the challenges associated with draft genomes and gene prediction in plants.</title>
        <authorList>
            <person name="Pilkington S."/>
            <person name="Crowhurst R."/>
            <person name="Hilario E."/>
            <person name="Nardozza S."/>
            <person name="Fraser L."/>
            <person name="Peng Y."/>
            <person name="Gunaseelan K."/>
            <person name="Simpson R."/>
            <person name="Tahir J."/>
            <person name="Deroles S."/>
            <person name="Templeton K."/>
            <person name="Luo Z."/>
            <person name="Davy M."/>
            <person name="Cheng C."/>
            <person name="Mcneilage M."/>
            <person name="Scaglione D."/>
            <person name="Liu Y."/>
            <person name="Zhang Q."/>
            <person name="Datson P."/>
            <person name="De Silva N."/>
            <person name="Gardiner S."/>
            <person name="Bassett H."/>
            <person name="Chagne D."/>
            <person name="Mccallum J."/>
            <person name="Dzierzon H."/>
            <person name="Deng C."/>
            <person name="Wang Y.-Y."/>
            <person name="Barron N."/>
            <person name="Manako K."/>
            <person name="Bowen J."/>
            <person name="Foster T."/>
            <person name="Erridge Z."/>
            <person name="Tiffin H."/>
            <person name="Waite C."/>
            <person name="Davies K."/>
            <person name="Grierson E."/>
            <person name="Laing W."/>
            <person name="Kirk R."/>
            <person name="Chen X."/>
            <person name="Wood M."/>
            <person name="Montefiori M."/>
            <person name="Brummell D."/>
            <person name="Schwinn K."/>
            <person name="Catanach A."/>
            <person name="Fullerton C."/>
            <person name="Li D."/>
            <person name="Meiyalaghan S."/>
            <person name="Nieuwenhuizen N."/>
            <person name="Read N."/>
            <person name="Prakash R."/>
            <person name="Hunter D."/>
            <person name="Zhang H."/>
            <person name="Mckenzie M."/>
            <person name="Knabel M."/>
            <person name="Harris A."/>
            <person name="Allan A."/>
            <person name="Chen A."/>
            <person name="Janssen B."/>
            <person name="Plunkett B."/>
            <person name="Dwamena C."/>
            <person name="Voogd C."/>
            <person name="Leif D."/>
            <person name="Lafferty D."/>
            <person name="Souleyre E."/>
            <person name="Varkonyi-Gasic E."/>
            <person name="Gambi F."/>
            <person name="Hanley J."/>
            <person name="Yao J.-L."/>
            <person name="Cheung J."/>
            <person name="David K."/>
            <person name="Warren B."/>
            <person name="Marsh K."/>
            <person name="Snowden K."/>
            <person name="Lin-Wang K."/>
            <person name="Brian L."/>
            <person name="Martinez-Sanchez M."/>
            <person name="Wang M."/>
            <person name="Ileperuma N."/>
            <person name="Macnee N."/>
            <person name="Campin R."/>
            <person name="Mcatee P."/>
            <person name="Drummond R."/>
            <person name="Espley R."/>
            <person name="Ireland H."/>
            <person name="Wu R."/>
            <person name="Atkinson R."/>
            <person name="Karunairetnam S."/>
            <person name="Bulley S."/>
            <person name="Chunkath S."/>
            <person name="Hanley Z."/>
            <person name="Storey R."/>
            <person name="Thrimawithana A."/>
            <person name="Thomson S."/>
            <person name="David C."/>
            <person name="Testolin R."/>
        </authorList>
    </citation>
    <scope>NUCLEOTIDE SEQUENCE [LARGE SCALE GENOMIC DNA]</scope>
    <source>
        <strain evidence="7">cv. Red5</strain>
        <tissue evidence="6">Young leaf</tissue>
    </source>
</reference>
<keyword evidence="7" id="KW-1185">Reference proteome</keyword>
<evidence type="ECO:0000259" key="5">
    <source>
        <dbReference type="SMART" id="SM00856"/>
    </source>
</evidence>
<dbReference type="FunCoup" id="A0A2R6PAG0">
    <property type="interactions" value="16"/>
</dbReference>
<evidence type="ECO:0000256" key="3">
    <source>
        <dbReference type="ARBA" id="ARBA00038471"/>
    </source>
</evidence>
<dbReference type="PANTHER" id="PTHR36710">
    <property type="entry name" value="PECTINESTERASE INHIBITOR-LIKE"/>
    <property type="match status" value="1"/>
</dbReference>
<dbReference type="Pfam" id="PF04043">
    <property type="entry name" value="PMEI"/>
    <property type="match status" value="1"/>
</dbReference>
<evidence type="ECO:0000256" key="4">
    <source>
        <dbReference type="SAM" id="SignalP"/>
    </source>
</evidence>
<dbReference type="InterPro" id="IPR035513">
    <property type="entry name" value="Invertase/methylesterase_inhib"/>
</dbReference>
<dbReference type="Gramene" id="PSR87971">
    <property type="protein sequence ID" value="PSR87971"/>
    <property type="gene ID" value="CEY00_Acc31001"/>
</dbReference>
<evidence type="ECO:0000313" key="7">
    <source>
        <dbReference type="Proteomes" id="UP000241394"/>
    </source>
</evidence>
<dbReference type="InterPro" id="IPR034086">
    <property type="entry name" value="PMEI_plant"/>
</dbReference>
<dbReference type="NCBIfam" id="TIGR01614">
    <property type="entry name" value="PME_inhib"/>
    <property type="match status" value="1"/>
</dbReference>
<keyword evidence="2" id="KW-1015">Disulfide bond</keyword>
<dbReference type="OMA" id="VLVISKM"/>
<dbReference type="InParanoid" id="A0A2R6PAG0"/>
<dbReference type="FunFam" id="1.20.140.40:FF:000008">
    <property type="entry name" value="Invertase/pectin methylesterase inhibitor family protein"/>
    <property type="match status" value="1"/>
</dbReference>
<dbReference type="CDD" id="cd15797">
    <property type="entry name" value="PMEI"/>
    <property type="match status" value="1"/>
</dbReference>
<dbReference type="InterPro" id="IPR006501">
    <property type="entry name" value="Pectinesterase_inhib_dom"/>
</dbReference>
<feature type="chain" id="PRO_5015309029" evidence="4">
    <location>
        <begin position="24"/>
        <end position="184"/>
    </location>
</feature>
<dbReference type="InterPro" id="IPR052421">
    <property type="entry name" value="PCW_Enzyme_Inhibitor"/>
</dbReference>
<proteinExistence type="inferred from homology"/>
<dbReference type="Proteomes" id="UP000241394">
    <property type="component" value="Chromosome LG27"/>
</dbReference>
<dbReference type="SMART" id="SM00856">
    <property type="entry name" value="PMEI"/>
    <property type="match status" value="1"/>
</dbReference>
<feature type="domain" description="Pectinesterase inhibitor" evidence="5">
    <location>
        <begin position="29"/>
        <end position="175"/>
    </location>
</feature>
<dbReference type="Gene3D" id="1.20.140.40">
    <property type="entry name" value="Invertase/pectin methylesterase inhibitor family protein"/>
    <property type="match status" value="1"/>
</dbReference>
<feature type="signal peptide" evidence="4">
    <location>
        <begin position="1"/>
        <end position="23"/>
    </location>
</feature>
<reference evidence="7" key="2">
    <citation type="journal article" date="2018" name="BMC Genomics">
        <title>A manually annotated Actinidia chinensis var. chinensis (kiwifruit) genome highlights the challenges associated with draft genomes and gene prediction in plants.</title>
        <authorList>
            <person name="Pilkington S.M."/>
            <person name="Crowhurst R."/>
            <person name="Hilario E."/>
            <person name="Nardozza S."/>
            <person name="Fraser L."/>
            <person name="Peng Y."/>
            <person name="Gunaseelan K."/>
            <person name="Simpson R."/>
            <person name="Tahir J."/>
            <person name="Deroles S.C."/>
            <person name="Templeton K."/>
            <person name="Luo Z."/>
            <person name="Davy M."/>
            <person name="Cheng C."/>
            <person name="McNeilage M."/>
            <person name="Scaglione D."/>
            <person name="Liu Y."/>
            <person name="Zhang Q."/>
            <person name="Datson P."/>
            <person name="De Silva N."/>
            <person name="Gardiner S.E."/>
            <person name="Bassett H."/>
            <person name="Chagne D."/>
            <person name="McCallum J."/>
            <person name="Dzierzon H."/>
            <person name="Deng C."/>
            <person name="Wang Y.Y."/>
            <person name="Barron L."/>
            <person name="Manako K."/>
            <person name="Bowen J."/>
            <person name="Foster T.M."/>
            <person name="Erridge Z.A."/>
            <person name="Tiffin H."/>
            <person name="Waite C.N."/>
            <person name="Davies K.M."/>
            <person name="Grierson E.P."/>
            <person name="Laing W.A."/>
            <person name="Kirk R."/>
            <person name="Chen X."/>
            <person name="Wood M."/>
            <person name="Montefiori M."/>
            <person name="Brummell D.A."/>
            <person name="Schwinn K.E."/>
            <person name="Catanach A."/>
            <person name="Fullerton C."/>
            <person name="Li D."/>
            <person name="Meiyalaghan S."/>
            <person name="Nieuwenhuizen N."/>
            <person name="Read N."/>
            <person name="Prakash R."/>
            <person name="Hunter D."/>
            <person name="Zhang H."/>
            <person name="McKenzie M."/>
            <person name="Knabel M."/>
            <person name="Harris A."/>
            <person name="Allan A.C."/>
            <person name="Gleave A."/>
            <person name="Chen A."/>
            <person name="Janssen B.J."/>
            <person name="Plunkett B."/>
            <person name="Ampomah-Dwamena C."/>
            <person name="Voogd C."/>
            <person name="Leif D."/>
            <person name="Lafferty D."/>
            <person name="Souleyre E.J.F."/>
            <person name="Varkonyi-Gasic E."/>
            <person name="Gambi F."/>
            <person name="Hanley J."/>
            <person name="Yao J.L."/>
            <person name="Cheung J."/>
            <person name="David K.M."/>
            <person name="Warren B."/>
            <person name="Marsh K."/>
            <person name="Snowden K.C."/>
            <person name="Lin-Wang K."/>
            <person name="Brian L."/>
            <person name="Martinez-Sanchez M."/>
            <person name="Wang M."/>
            <person name="Ileperuma N."/>
            <person name="Macnee N."/>
            <person name="Campin R."/>
            <person name="McAtee P."/>
            <person name="Drummond R.S.M."/>
            <person name="Espley R.V."/>
            <person name="Ireland H.S."/>
            <person name="Wu R."/>
            <person name="Atkinson R.G."/>
            <person name="Karunairetnam S."/>
            <person name="Bulley S."/>
            <person name="Chunkath S."/>
            <person name="Hanley Z."/>
            <person name="Storey R."/>
            <person name="Thrimawithana A.H."/>
            <person name="Thomson S."/>
            <person name="David C."/>
            <person name="Testolin R."/>
            <person name="Huang H."/>
            <person name="Hellens R.P."/>
            <person name="Schaffer R.J."/>
        </authorList>
    </citation>
    <scope>NUCLEOTIDE SEQUENCE [LARGE SCALE GENOMIC DNA]</scope>
    <source>
        <strain evidence="7">cv. Red5</strain>
    </source>
</reference>
<accession>A0A2R6PAG0</accession>
<organism evidence="6 7">
    <name type="scientific">Actinidia chinensis var. chinensis</name>
    <name type="common">Chinese soft-hair kiwi</name>
    <dbReference type="NCBI Taxonomy" id="1590841"/>
    <lineage>
        <taxon>Eukaryota</taxon>
        <taxon>Viridiplantae</taxon>
        <taxon>Streptophyta</taxon>
        <taxon>Embryophyta</taxon>
        <taxon>Tracheophyta</taxon>
        <taxon>Spermatophyta</taxon>
        <taxon>Magnoliopsida</taxon>
        <taxon>eudicotyledons</taxon>
        <taxon>Gunneridae</taxon>
        <taxon>Pentapetalae</taxon>
        <taxon>asterids</taxon>
        <taxon>Ericales</taxon>
        <taxon>Actinidiaceae</taxon>
        <taxon>Actinidia</taxon>
    </lineage>
</organism>
<comment type="caution">
    <text evidence="6">The sequence shown here is derived from an EMBL/GenBank/DDBJ whole genome shotgun (WGS) entry which is preliminary data.</text>
</comment>
<comment type="similarity">
    <text evidence="3">Belongs to the PMEI family.</text>
</comment>
<evidence type="ECO:0000313" key="6">
    <source>
        <dbReference type="EMBL" id="PSR87971.1"/>
    </source>
</evidence>
<sequence>MAYCSTLFVSLLLMVFFVNLSFARPEIKATADLISQVCSKTLNPSLCSDTLKSDPRSATADLKGLGQISIDKAQSNAKQASGTIASLSKQATDPKVKNLINACGTDYQDTVDELNEATQSLKFGDIFSLRQRALAALSYPVGCDNSFKKPPLPEPFVLKQANTKLEGLCSVVVAVADKLIGGSN</sequence>